<name>A0ACA9RXR9_9GLOM</name>
<gene>
    <name evidence="1" type="ORF">RPERSI_LOCUS24545</name>
</gene>
<dbReference type="Proteomes" id="UP000789920">
    <property type="component" value="Unassembled WGS sequence"/>
</dbReference>
<dbReference type="EMBL" id="CAJVQC010079074">
    <property type="protein sequence ID" value="CAG8816845.1"/>
    <property type="molecule type" value="Genomic_DNA"/>
</dbReference>
<evidence type="ECO:0000313" key="1">
    <source>
        <dbReference type="EMBL" id="CAG8816845.1"/>
    </source>
</evidence>
<proteinExistence type="predicted"/>
<sequence length="156" mass="17746">FITQMSESYDIDINTGVDEDDAMMVDEDLSSVATEILRDTHIITFEDLNIKILYVFILYLHTDARPASVKRKGRGFRSESKDESRDGVRSGDKYDQFESTTDEDAAAGRAQRSVEGWIVLVVGLHEESTEDEITDKFADYGEIKNLHLNLDRRTGF</sequence>
<reference evidence="1" key="1">
    <citation type="submission" date="2021-06" db="EMBL/GenBank/DDBJ databases">
        <authorList>
            <person name="Kallberg Y."/>
            <person name="Tangrot J."/>
            <person name="Rosling A."/>
        </authorList>
    </citation>
    <scope>NUCLEOTIDE SEQUENCE</scope>
    <source>
        <strain evidence="1">MA461A</strain>
    </source>
</reference>
<organism evidence="1 2">
    <name type="scientific">Racocetra persica</name>
    <dbReference type="NCBI Taxonomy" id="160502"/>
    <lineage>
        <taxon>Eukaryota</taxon>
        <taxon>Fungi</taxon>
        <taxon>Fungi incertae sedis</taxon>
        <taxon>Mucoromycota</taxon>
        <taxon>Glomeromycotina</taxon>
        <taxon>Glomeromycetes</taxon>
        <taxon>Diversisporales</taxon>
        <taxon>Gigasporaceae</taxon>
        <taxon>Racocetra</taxon>
    </lineage>
</organism>
<evidence type="ECO:0000313" key="2">
    <source>
        <dbReference type="Proteomes" id="UP000789920"/>
    </source>
</evidence>
<keyword evidence="2" id="KW-1185">Reference proteome</keyword>
<feature type="non-terminal residue" evidence="1">
    <location>
        <position position="1"/>
    </location>
</feature>
<protein>
    <submittedName>
        <fullName evidence="1">2206_t:CDS:1</fullName>
    </submittedName>
</protein>
<accession>A0ACA9RXR9</accession>
<feature type="non-terminal residue" evidence="1">
    <location>
        <position position="156"/>
    </location>
</feature>
<comment type="caution">
    <text evidence="1">The sequence shown here is derived from an EMBL/GenBank/DDBJ whole genome shotgun (WGS) entry which is preliminary data.</text>
</comment>